<dbReference type="InterPro" id="IPR007632">
    <property type="entry name" value="Anoctamin"/>
</dbReference>
<comment type="similarity">
    <text evidence="2 8">Belongs to the anoctamin family.</text>
</comment>
<dbReference type="EMBL" id="JALNTZ010000009">
    <property type="protein sequence ID" value="KAJ3641475.1"/>
    <property type="molecule type" value="Genomic_DNA"/>
</dbReference>
<evidence type="ECO:0000256" key="8">
    <source>
        <dbReference type="RuleBase" id="RU280814"/>
    </source>
</evidence>
<comment type="caution">
    <text evidence="8">Lacks conserved residue(s) required for the propagation of feature annotation.</text>
</comment>
<evidence type="ECO:0000256" key="1">
    <source>
        <dbReference type="ARBA" id="ARBA00004651"/>
    </source>
</evidence>
<evidence type="ECO:0000256" key="5">
    <source>
        <dbReference type="ARBA" id="ARBA00022989"/>
    </source>
</evidence>
<dbReference type="InterPro" id="IPR032394">
    <property type="entry name" value="Anoct_dimer"/>
</dbReference>
<feature type="transmembrane region" description="Helical" evidence="8">
    <location>
        <begin position="1109"/>
        <end position="1133"/>
    </location>
</feature>
<feature type="transmembrane region" description="Helical" evidence="8">
    <location>
        <begin position="213"/>
        <end position="233"/>
    </location>
</feature>
<dbReference type="PANTHER" id="PTHR12308:SF84">
    <property type="entry name" value="ANOCTAMIN"/>
    <property type="match status" value="1"/>
</dbReference>
<organism evidence="11 12">
    <name type="scientific">Zophobas morio</name>
    <dbReference type="NCBI Taxonomy" id="2755281"/>
    <lineage>
        <taxon>Eukaryota</taxon>
        <taxon>Metazoa</taxon>
        <taxon>Ecdysozoa</taxon>
        <taxon>Arthropoda</taxon>
        <taxon>Hexapoda</taxon>
        <taxon>Insecta</taxon>
        <taxon>Pterygota</taxon>
        <taxon>Neoptera</taxon>
        <taxon>Endopterygota</taxon>
        <taxon>Coleoptera</taxon>
        <taxon>Polyphaga</taxon>
        <taxon>Cucujiformia</taxon>
        <taxon>Tenebrionidae</taxon>
        <taxon>Zophobas</taxon>
    </lineage>
</organism>
<feature type="transmembrane region" description="Helical" evidence="8">
    <location>
        <begin position="496"/>
        <end position="521"/>
    </location>
</feature>
<evidence type="ECO:0000256" key="7">
    <source>
        <dbReference type="ARBA" id="ARBA00023180"/>
    </source>
</evidence>
<dbReference type="Proteomes" id="UP001168821">
    <property type="component" value="Unassembled WGS sequence"/>
</dbReference>
<evidence type="ECO:0000259" key="10">
    <source>
        <dbReference type="Pfam" id="PF16178"/>
    </source>
</evidence>
<evidence type="ECO:0000313" key="12">
    <source>
        <dbReference type="Proteomes" id="UP001168821"/>
    </source>
</evidence>
<evidence type="ECO:0000259" key="9">
    <source>
        <dbReference type="Pfam" id="PF04547"/>
    </source>
</evidence>
<reference evidence="11" key="1">
    <citation type="journal article" date="2023" name="G3 (Bethesda)">
        <title>Whole genome assemblies of Zophobas morio and Tenebrio molitor.</title>
        <authorList>
            <person name="Kaur S."/>
            <person name="Stinson S.A."/>
            <person name="diCenzo G.C."/>
        </authorList>
    </citation>
    <scope>NUCLEOTIDE SEQUENCE</scope>
    <source>
        <strain evidence="11">QUZm001</strain>
    </source>
</reference>
<feature type="transmembrane region" description="Helical" evidence="8">
    <location>
        <begin position="1461"/>
        <end position="1490"/>
    </location>
</feature>
<feature type="domain" description="Anoctamin transmembrane" evidence="9">
    <location>
        <begin position="192"/>
        <end position="749"/>
    </location>
</feature>
<dbReference type="Pfam" id="PF04547">
    <property type="entry name" value="Anoctamin"/>
    <property type="match status" value="2"/>
</dbReference>
<feature type="transmembrane region" description="Helical" evidence="8">
    <location>
        <begin position="1316"/>
        <end position="1339"/>
    </location>
</feature>
<comment type="caution">
    <text evidence="11">The sequence shown here is derived from an EMBL/GenBank/DDBJ whole genome shotgun (WGS) entry which is preliminary data.</text>
</comment>
<feature type="transmembrane region" description="Helical" evidence="8">
    <location>
        <begin position="400"/>
        <end position="421"/>
    </location>
</feature>
<dbReference type="PANTHER" id="PTHR12308">
    <property type="entry name" value="ANOCTAMIN"/>
    <property type="match status" value="1"/>
</dbReference>
<feature type="transmembrane region" description="Helical" evidence="8">
    <location>
        <begin position="357"/>
        <end position="380"/>
    </location>
</feature>
<sequence>MKADRRTDYVIVVDRHIKTSQFYNYVVKFLNYLQVRGIKVELGFGNIKENIYVKLHITEESVQNFASIYDVDLESVGHNYIPVSSINLQICQTPVTLNQDIFTREGEATNSERILIIYGMLCEARFGDNNDDNKYGIQKLLSLGAVKAVYPLHDGPHELDNTLDEFLNDRQILLKYWACFGFWYKEQPLNLIEKYYGTEVAFYFAWLGFYNKMLIPASLVGLLCFLSSVFYLYSGYHFTLEETCDSDLLLCPRCTFGHTCIASPLKFECQMTKWFIVFDNYFTVFFAVFMSFWATLFINLWKRFENVLKIRWHVTTATTHAKTQTRLPFKEKATHKRRSEVTGQIEPYTPPYLQACYYFLSFGTCFLLVGVVLVAVNGVIMYRIVMSALIRMGSSDFFKIYAPFFEACTSSILQVIFIKFYGRFYGPLSEWLTNMENPRTQFEFDNSVVHKRYILGFANNYASLFYMAFFKGRFYTPRHTEVISIKTDLCNTRGCMVALCIQLFVLMLLKSMAGNILTLVVPKITKKFSKKPTREVRSPPWEEEFKLYPAGRYLLTTEFMEMIVQYGFVTFFVAAFPLAPLCALINNAMELRLDAYKLVTRYRRPVPKRESGIGPWKDILEVITHLSIATNAFVLSFTSDFVSREAYKYEHGSLRGYIKSTLSVYDIDDNMKYGHNDLVGMPPNSTLCYYRGLRYPPDHPQKYQFTNQFWYEIGMRLMCILVFEHVIMLTNGIIAYFIPDVPTKIKKTLEYEMNIDMDAKLQVMNDEARKFQYIIKFIKNLEELGLKLEVKHQKNKNNVYIMIHLPENVIEYFAYKYDIDIHNPGHTVVPISTINLFTGQPFQTPLSVDKDFFQREGKATTKERIQIVNKILQEVKFGTFENEFSVGKLIRYGIAKTAYPLHDGDYAQKDAHGLEIPENDRQLLLNYWGSLFLWYKNQPLNLVEKYFGSEVAFYFAWLGFYNTMLLPAAIFGLLGSVISIIYLLVVDQERVKDICESNLVMCPLCHSGKNCVYKPLNLSCHYAKISIIFDNHATVVFAVFMSFWATYFINQWTRMENTLKIRWNVDFEKMDTKARLGYRESCSQRRWSSFTGSLEPYEPTRTRIVHITLSYATSLFLIAIVLAIVFGVIMYRVAMTTIIRLTGSERLEIHGPFMLQASSACLQVVSIQLFGLFYIRLSKWLTNLENPRTQTEYDSLIAQKRYLLCFWNNYASLFYIAFVKGRFYSPNEPPSTSHSEIDLCGPTGCMMNLCLQLSILMLFKSLFGNIFTLIIPLIKEKLWKSKTSQQDVPQWEKEFELIQPRRHFLVSEYTEMMVQYGFVTFFVGAFPLAPLCALINNCLELRVDAYKLLTRYRRPVPRQQSGIGVWTSILKVITHLSVATNAFVLAFTSDFVVREIYKYSHNGSLAGYIRSTLSLYDMRDYEEPLSGEPAVNPINNSTLCFYTAARHPPDHPKKYKLTPMYWYITGMRLVCVIVFEHIILLTNGVLSYVIPDVPWEVKESLHYKKNKELELKLKAHAENRARRRRTTKVTRSQNI</sequence>
<dbReference type="GO" id="GO:0005254">
    <property type="term" value="F:chloride channel activity"/>
    <property type="evidence" value="ECO:0007669"/>
    <property type="project" value="TreeGrafter"/>
</dbReference>
<keyword evidence="12" id="KW-1185">Reference proteome</keyword>
<gene>
    <name evidence="11" type="ORF">Zmor_027982</name>
</gene>
<feature type="transmembrane region" description="Helical" evidence="8">
    <location>
        <begin position="1255"/>
        <end position="1274"/>
    </location>
</feature>
<feature type="domain" description="Anoctamin transmembrane" evidence="9">
    <location>
        <begin position="943"/>
        <end position="1501"/>
    </location>
</feature>
<feature type="domain" description="Anoctamin dimerisation" evidence="10">
    <location>
        <begin position="763"/>
        <end position="819"/>
    </location>
</feature>
<accession>A0AA38HP09</accession>
<keyword evidence="7" id="KW-0325">Glycoprotein</keyword>
<dbReference type="Pfam" id="PF16178">
    <property type="entry name" value="Anoct_dimer"/>
    <property type="match status" value="3"/>
</dbReference>
<dbReference type="GO" id="GO:0005886">
    <property type="term" value="C:plasma membrane"/>
    <property type="evidence" value="ECO:0007669"/>
    <property type="project" value="UniProtKB-SubCell"/>
</dbReference>
<feature type="domain" description="Anoctamin dimerisation" evidence="10">
    <location>
        <begin position="5"/>
        <end position="189"/>
    </location>
</feature>
<evidence type="ECO:0000313" key="11">
    <source>
        <dbReference type="EMBL" id="KAJ3641475.1"/>
    </source>
</evidence>
<name>A0AA38HP09_9CUCU</name>
<keyword evidence="5 8" id="KW-1133">Transmembrane helix</keyword>
<feature type="transmembrane region" description="Helical" evidence="8">
    <location>
        <begin position="563"/>
        <end position="585"/>
    </location>
</feature>
<keyword evidence="4 8" id="KW-0812">Transmembrane</keyword>
<evidence type="ECO:0000256" key="2">
    <source>
        <dbReference type="ARBA" id="ARBA00009671"/>
    </source>
</evidence>
<feature type="transmembrane region" description="Helical" evidence="8">
    <location>
        <begin position="717"/>
        <end position="738"/>
    </location>
</feature>
<dbReference type="InterPro" id="IPR049452">
    <property type="entry name" value="Anoctamin_TM"/>
</dbReference>
<evidence type="ECO:0000256" key="3">
    <source>
        <dbReference type="ARBA" id="ARBA00022475"/>
    </source>
</evidence>
<feature type="transmembrane region" description="Helical" evidence="8">
    <location>
        <begin position="281"/>
        <end position="301"/>
    </location>
</feature>
<dbReference type="GO" id="GO:0046983">
    <property type="term" value="F:protein dimerization activity"/>
    <property type="evidence" value="ECO:0007669"/>
    <property type="project" value="InterPro"/>
</dbReference>
<evidence type="ECO:0000256" key="6">
    <source>
        <dbReference type="ARBA" id="ARBA00023136"/>
    </source>
</evidence>
<keyword evidence="3" id="KW-1003">Cell membrane</keyword>
<comment type="subcellular location">
    <subcellularLocation>
        <location evidence="1">Cell membrane</location>
        <topology evidence="1">Multi-pass membrane protein</topology>
    </subcellularLocation>
    <subcellularLocation>
        <location evidence="8">Membrane</location>
        <topology evidence="8">Multi-pass membrane protein</topology>
    </subcellularLocation>
</comment>
<feature type="domain" description="Anoctamin dimerisation" evidence="10">
    <location>
        <begin position="855"/>
        <end position="940"/>
    </location>
</feature>
<protein>
    <recommendedName>
        <fullName evidence="8">Anoctamin</fullName>
    </recommendedName>
</protein>
<feature type="transmembrane region" description="Helical" evidence="8">
    <location>
        <begin position="964"/>
        <end position="985"/>
    </location>
</feature>
<proteinExistence type="inferred from homology"/>
<keyword evidence="6 8" id="KW-0472">Membrane</keyword>
<evidence type="ECO:0000256" key="4">
    <source>
        <dbReference type="ARBA" id="ARBA00022692"/>
    </source>
</evidence>